<feature type="non-terminal residue" evidence="1">
    <location>
        <position position="120"/>
    </location>
</feature>
<dbReference type="AlphaFoldDB" id="A0A5Z1UUK4"/>
<evidence type="ECO:0000313" key="1">
    <source>
        <dbReference type="EMBL" id="ECR3390161.1"/>
    </source>
</evidence>
<comment type="caution">
    <text evidence="1">The sequence shown here is derived from an EMBL/GenBank/DDBJ whole genome shotgun (WGS) entry which is preliminary data.</text>
</comment>
<accession>A0A5Z1UUK4</accession>
<sequence length="120" mass="14234">MEKFIERLLEEDIKFEKDVNNGLSDINIFDALNIETKENYHSKFIAYLIDINKDHYQKNFAKVFLEKLGKSLVNTKFENLNIEDIKSVETEACIKDNRRIDILITLSDKRYIIIENKIYA</sequence>
<protein>
    <submittedName>
        <fullName evidence="1">Uncharacterized protein</fullName>
    </submittedName>
</protein>
<proteinExistence type="predicted"/>
<dbReference type="InterPro" id="IPR029470">
    <property type="entry name" value="PDDEXK_4"/>
</dbReference>
<organism evidence="1">
    <name type="scientific">Campylobacter jejuni</name>
    <dbReference type="NCBI Taxonomy" id="197"/>
    <lineage>
        <taxon>Bacteria</taxon>
        <taxon>Pseudomonadati</taxon>
        <taxon>Campylobacterota</taxon>
        <taxon>Epsilonproteobacteria</taxon>
        <taxon>Campylobacterales</taxon>
        <taxon>Campylobacteraceae</taxon>
        <taxon>Campylobacter</taxon>
    </lineage>
</organism>
<dbReference type="EMBL" id="AAKFTH010000107">
    <property type="protein sequence ID" value="ECR3390161.1"/>
    <property type="molecule type" value="Genomic_DNA"/>
</dbReference>
<name>A0A5Z1UUK4_CAMJU</name>
<gene>
    <name evidence="1" type="ORF">F1P90_09195</name>
</gene>
<reference evidence="1" key="1">
    <citation type="submission" date="2019-09" db="EMBL/GenBank/DDBJ databases">
        <authorList>
            <person name="Ashton P.M."/>
            <person name="Dallman T."/>
            <person name="Nair S."/>
            <person name="De Pinna E."/>
            <person name="Peters T."/>
            <person name="Grant K."/>
        </authorList>
    </citation>
    <scope>NUCLEOTIDE SEQUENCE</scope>
    <source>
        <strain evidence="1">137111</strain>
    </source>
</reference>
<dbReference type="Pfam" id="PF14281">
    <property type="entry name" value="PDDEXK_4"/>
    <property type="match status" value="1"/>
</dbReference>